<dbReference type="InterPro" id="IPR036429">
    <property type="entry name" value="SpoA-like_sf"/>
</dbReference>
<feature type="region of interest" description="Disordered" evidence="1">
    <location>
        <begin position="303"/>
        <end position="328"/>
    </location>
</feature>
<dbReference type="InterPro" id="IPR001543">
    <property type="entry name" value="FliN-like_C"/>
</dbReference>
<dbReference type="EMBL" id="CP076361">
    <property type="protein sequence ID" value="QWK90262.1"/>
    <property type="molecule type" value="Genomic_DNA"/>
</dbReference>
<accession>A0A975S145</accession>
<keyword evidence="4" id="KW-1185">Reference proteome</keyword>
<organism evidence="3 4">
    <name type="scientific">Gemmobacter fulvus</name>
    <dbReference type="NCBI Taxonomy" id="2840474"/>
    <lineage>
        <taxon>Bacteria</taxon>
        <taxon>Pseudomonadati</taxon>
        <taxon>Pseudomonadota</taxon>
        <taxon>Alphaproteobacteria</taxon>
        <taxon>Rhodobacterales</taxon>
        <taxon>Paracoccaceae</taxon>
        <taxon>Gemmobacter</taxon>
    </lineage>
</organism>
<dbReference type="Pfam" id="PF01052">
    <property type="entry name" value="FliMN_C"/>
    <property type="match status" value="1"/>
</dbReference>
<evidence type="ECO:0000313" key="3">
    <source>
        <dbReference type="EMBL" id="QWK90262.1"/>
    </source>
</evidence>
<feature type="domain" description="Flagellar motor switch protein FliN-like C-terminal" evidence="2">
    <location>
        <begin position="228"/>
        <end position="295"/>
    </location>
</feature>
<keyword evidence="3" id="KW-0966">Cell projection</keyword>
<evidence type="ECO:0000259" key="2">
    <source>
        <dbReference type="Pfam" id="PF01052"/>
    </source>
</evidence>
<dbReference type="KEGG" id="gfu:KM031_15820"/>
<evidence type="ECO:0000313" key="4">
    <source>
        <dbReference type="Proteomes" id="UP000679352"/>
    </source>
</evidence>
<name>A0A975S145_9RHOB</name>
<dbReference type="AlphaFoldDB" id="A0A975S145"/>
<dbReference type="SUPFAM" id="SSF101801">
    <property type="entry name" value="Surface presentation of antigens (SPOA)"/>
    <property type="match status" value="1"/>
</dbReference>
<sequence>MVARKRSVDQGVIRRKLTAVPAAQAMAEGGAARVWPLALARTARDRLGLGLDCGPVRLDRFSLAELLDLPPDRALIAVLEGPRNAMGVLILSPEVLAAVIEMQTLGKVTQQPLIQRRPTRTDAAMVADYLDAVLIAFETALAADADLVWTDGFRYASFLEEARPLALMLEDTAYKVLRCDCDLGGARQGGLVLALPAEGHGRRPERAQAQLAPDPGLRMQFSSDLQAQVLAAEVRVQAVLHRVSLPLSAVLALQPGDLLPLPTAALDRIELAGQDGLKRGLGKLGQHRGMRAIRLLADDQAAMPTPALPQSADPVPAPPARLPLTGTG</sequence>
<evidence type="ECO:0000256" key="1">
    <source>
        <dbReference type="SAM" id="MobiDB-lite"/>
    </source>
</evidence>
<gene>
    <name evidence="3" type="ORF">KM031_15820</name>
</gene>
<proteinExistence type="predicted"/>
<keyword evidence="3" id="KW-0282">Flagellum</keyword>
<dbReference type="Proteomes" id="UP000679352">
    <property type="component" value="Chromosome"/>
</dbReference>
<reference evidence="3" key="1">
    <citation type="submission" date="2021-06" db="EMBL/GenBank/DDBJ databases">
        <title>Direct submission.</title>
        <authorList>
            <person name="Lee C.-S."/>
            <person name="Jin L."/>
        </authorList>
    </citation>
    <scope>NUCLEOTIDE SEQUENCE</scope>
    <source>
        <strain evidence="3">Con5</strain>
    </source>
</reference>
<keyword evidence="3" id="KW-0969">Cilium</keyword>
<protein>
    <submittedName>
        <fullName evidence="3">FliM/FliN family flagellar motor C-terminal domain-containing protein</fullName>
    </submittedName>
</protein>
<dbReference type="Gene3D" id="2.30.330.10">
    <property type="entry name" value="SpoA-like"/>
    <property type="match status" value="1"/>
</dbReference>